<sequence>MAALTFGHLVFMTSADKNNEEKKKYERGRHEAERRQYEVEQKKTASRCMRLAVGPNSVSLGGG</sequence>
<evidence type="ECO:0000313" key="2">
    <source>
        <dbReference type="EMBL" id="KRX45405.1"/>
    </source>
</evidence>
<name>A0A0V0U2F9_9BILA</name>
<protein>
    <submittedName>
        <fullName evidence="2">Uncharacterized protein</fullName>
    </submittedName>
</protein>
<evidence type="ECO:0000256" key="1">
    <source>
        <dbReference type="SAM" id="MobiDB-lite"/>
    </source>
</evidence>
<reference evidence="2 3" key="1">
    <citation type="submission" date="2015-01" db="EMBL/GenBank/DDBJ databases">
        <title>Evolution of Trichinella species and genotypes.</title>
        <authorList>
            <person name="Korhonen P.K."/>
            <person name="Edoardo P."/>
            <person name="Giuseppe L.R."/>
            <person name="Gasser R.B."/>
        </authorList>
    </citation>
    <scope>NUCLEOTIDE SEQUENCE [LARGE SCALE GENOMIC DNA]</scope>
    <source>
        <strain evidence="2">ISS417</strain>
    </source>
</reference>
<gene>
    <name evidence="2" type="ORF">T05_10224</name>
</gene>
<proteinExistence type="predicted"/>
<dbReference type="Proteomes" id="UP000055048">
    <property type="component" value="Unassembled WGS sequence"/>
</dbReference>
<feature type="region of interest" description="Disordered" evidence="1">
    <location>
        <begin position="17"/>
        <end position="41"/>
    </location>
</feature>
<keyword evidence="3" id="KW-1185">Reference proteome</keyword>
<organism evidence="2 3">
    <name type="scientific">Trichinella murrelli</name>
    <dbReference type="NCBI Taxonomy" id="144512"/>
    <lineage>
        <taxon>Eukaryota</taxon>
        <taxon>Metazoa</taxon>
        <taxon>Ecdysozoa</taxon>
        <taxon>Nematoda</taxon>
        <taxon>Enoplea</taxon>
        <taxon>Dorylaimia</taxon>
        <taxon>Trichinellida</taxon>
        <taxon>Trichinellidae</taxon>
        <taxon>Trichinella</taxon>
    </lineage>
</organism>
<comment type="caution">
    <text evidence="2">The sequence shown here is derived from an EMBL/GenBank/DDBJ whole genome shotgun (WGS) entry which is preliminary data.</text>
</comment>
<dbReference type="EMBL" id="JYDJ01000076">
    <property type="protein sequence ID" value="KRX45405.1"/>
    <property type="molecule type" value="Genomic_DNA"/>
</dbReference>
<dbReference type="AlphaFoldDB" id="A0A0V0U2F9"/>
<accession>A0A0V0U2F9</accession>
<evidence type="ECO:0000313" key="3">
    <source>
        <dbReference type="Proteomes" id="UP000055048"/>
    </source>
</evidence>